<geneLocation type="plasmid" evidence="1 2">
    <name>pYSPA8-1</name>
</geneLocation>
<organism evidence="1 2">
    <name type="scientific">Streptomyces yaizuensis</name>
    <dbReference type="NCBI Taxonomy" id="2989713"/>
    <lineage>
        <taxon>Bacteria</taxon>
        <taxon>Bacillati</taxon>
        <taxon>Actinomycetota</taxon>
        <taxon>Actinomycetes</taxon>
        <taxon>Kitasatosporales</taxon>
        <taxon>Streptomycetaceae</taxon>
        <taxon>Streptomyces</taxon>
    </lineage>
</organism>
<evidence type="ECO:0000313" key="1">
    <source>
        <dbReference type="EMBL" id="BDT39472.1"/>
    </source>
</evidence>
<accession>A0AA86MCM6</accession>
<evidence type="ECO:0000313" key="2">
    <source>
        <dbReference type="Proteomes" id="UP001291653"/>
    </source>
</evidence>
<protein>
    <submittedName>
        <fullName evidence="1">Uncharacterized protein</fullName>
    </submittedName>
</protein>
<keyword evidence="1" id="KW-0614">Plasmid</keyword>
<name>A0AA86MCM6_9ACTN</name>
<reference evidence="1 2" key="1">
    <citation type="submission" date="2022-10" db="EMBL/GenBank/DDBJ databases">
        <title>Draft genome sequence of Streptomyces sp. YSPA8.</title>
        <authorList>
            <person name="Moriuchi R."/>
            <person name="Dohra H."/>
            <person name="Yamamura H."/>
            <person name="Kodani S."/>
        </authorList>
    </citation>
    <scope>NUCLEOTIDE SEQUENCE [LARGE SCALE GENOMIC DNA]</scope>
    <source>
        <strain evidence="1 2">YSPA8</strain>
        <plasmid evidence="1 2">pYSPA8-1</plasmid>
    </source>
</reference>
<dbReference type="AlphaFoldDB" id="A0AA86MCM6"/>
<dbReference type="RefSeq" id="WP_323451955.1">
    <property type="nucleotide sequence ID" value="NZ_LC735414.1"/>
</dbReference>
<sequence length="55" mass="5534">MDDEDDAGDGEAVACAPYCGCGNRYCAACPGCGDYMGDCNCPVTVYLLGGGTAEL</sequence>
<gene>
    <name evidence="1" type="ORF">SYYSPA8_36770</name>
</gene>
<keyword evidence="2" id="KW-1185">Reference proteome</keyword>
<dbReference type="EMBL" id="LC735414">
    <property type="protein sequence ID" value="BDT39472.1"/>
    <property type="molecule type" value="Genomic_DNA"/>
</dbReference>
<dbReference type="Proteomes" id="UP001291653">
    <property type="component" value="Plasmid pYSPA8-1"/>
</dbReference>
<proteinExistence type="predicted"/>